<evidence type="ECO:0000256" key="2">
    <source>
        <dbReference type="SAM" id="Phobius"/>
    </source>
</evidence>
<feature type="compositionally biased region" description="Pro residues" evidence="1">
    <location>
        <begin position="8"/>
        <end position="18"/>
    </location>
</feature>
<organism evidence="4 5">
    <name type="scientific">Nocardiopsis algeriensis</name>
    <dbReference type="NCBI Taxonomy" id="1478215"/>
    <lineage>
        <taxon>Bacteria</taxon>
        <taxon>Bacillati</taxon>
        <taxon>Actinomycetota</taxon>
        <taxon>Actinomycetes</taxon>
        <taxon>Streptosporangiales</taxon>
        <taxon>Nocardiopsidaceae</taxon>
        <taxon>Nocardiopsis</taxon>
    </lineage>
</organism>
<feature type="transmembrane region" description="Helical" evidence="2">
    <location>
        <begin position="72"/>
        <end position="93"/>
    </location>
</feature>
<dbReference type="AlphaFoldDB" id="A0A841IPW8"/>
<proteinExistence type="predicted"/>
<reference evidence="4 5" key="1">
    <citation type="submission" date="2020-08" db="EMBL/GenBank/DDBJ databases">
        <title>Genomic Encyclopedia of Type Strains, Phase III (KMG-III): the genomes of soil and plant-associated and newly described type strains.</title>
        <authorList>
            <person name="Whitman W."/>
        </authorList>
    </citation>
    <scope>NUCLEOTIDE SEQUENCE [LARGE SCALE GENOMIC DNA]</scope>
    <source>
        <strain evidence="4 5">CECT 8712</strain>
    </source>
</reference>
<dbReference type="InterPro" id="IPR005182">
    <property type="entry name" value="YdbS-like_PH"/>
</dbReference>
<comment type="caution">
    <text evidence="4">The sequence shown here is derived from an EMBL/GenBank/DDBJ whole genome shotgun (WGS) entry which is preliminary data.</text>
</comment>
<sequence>METSDPTPQSPSEPPEPSGPAVAAFAAPEGLTWNRVSSSLAWYHRLVAGALCLAAGVAGALLLLLWADLAWAFAWVALSLVCLVASWFLAGLFRRSWGYAEGEEELYLTYGVLVRQLVVIPYGRMQVVDTTADLLEQALGVSTVRVRTAAITADTRVVGLPLEEAVRLRDRLAERSETFSTGL</sequence>
<evidence type="ECO:0000313" key="4">
    <source>
        <dbReference type="EMBL" id="MBB6120889.1"/>
    </source>
</evidence>
<evidence type="ECO:0000313" key="5">
    <source>
        <dbReference type="Proteomes" id="UP000536604"/>
    </source>
</evidence>
<accession>A0A841IPW8</accession>
<dbReference type="Pfam" id="PF03703">
    <property type="entry name" value="bPH_2"/>
    <property type="match status" value="1"/>
</dbReference>
<gene>
    <name evidence="4" type="ORF">FHS13_002850</name>
</gene>
<keyword evidence="2" id="KW-0812">Transmembrane</keyword>
<keyword evidence="2" id="KW-1133">Transmembrane helix</keyword>
<keyword evidence="5" id="KW-1185">Reference proteome</keyword>
<dbReference type="PANTHER" id="PTHR34473">
    <property type="entry name" value="UPF0699 TRANSMEMBRANE PROTEIN YDBS"/>
    <property type="match status" value="1"/>
</dbReference>
<keyword evidence="2" id="KW-0472">Membrane</keyword>
<dbReference type="PANTHER" id="PTHR34473:SF3">
    <property type="entry name" value="TRANSMEMBRANE PROTEIN-RELATED"/>
    <property type="match status" value="1"/>
</dbReference>
<dbReference type="EMBL" id="JACHJO010000008">
    <property type="protein sequence ID" value="MBB6120889.1"/>
    <property type="molecule type" value="Genomic_DNA"/>
</dbReference>
<feature type="transmembrane region" description="Helical" evidence="2">
    <location>
        <begin position="46"/>
        <end position="66"/>
    </location>
</feature>
<evidence type="ECO:0000256" key="1">
    <source>
        <dbReference type="SAM" id="MobiDB-lite"/>
    </source>
</evidence>
<dbReference type="Proteomes" id="UP000536604">
    <property type="component" value="Unassembled WGS sequence"/>
</dbReference>
<feature type="domain" description="YdbS-like PH" evidence="3">
    <location>
        <begin position="95"/>
        <end position="172"/>
    </location>
</feature>
<feature type="region of interest" description="Disordered" evidence="1">
    <location>
        <begin position="1"/>
        <end position="21"/>
    </location>
</feature>
<name>A0A841IPW8_9ACTN</name>
<evidence type="ECO:0000259" key="3">
    <source>
        <dbReference type="Pfam" id="PF03703"/>
    </source>
</evidence>
<protein>
    <recommendedName>
        <fullName evidence="3">YdbS-like PH domain-containing protein</fullName>
    </recommendedName>
</protein>